<dbReference type="SUPFAM" id="SSF53098">
    <property type="entry name" value="Ribonuclease H-like"/>
    <property type="match status" value="1"/>
</dbReference>
<name>A0A9N9JLS1_9GLOM</name>
<reference evidence="2" key="1">
    <citation type="submission" date="2021-06" db="EMBL/GenBank/DDBJ databases">
        <authorList>
            <person name="Kallberg Y."/>
            <person name="Tangrot J."/>
            <person name="Rosling A."/>
        </authorList>
    </citation>
    <scope>NUCLEOTIDE SEQUENCE</scope>
    <source>
        <strain evidence="2">MA453B</strain>
    </source>
</reference>
<dbReference type="OrthoDB" id="2408293at2759"/>
<evidence type="ECO:0000313" key="3">
    <source>
        <dbReference type="Proteomes" id="UP000789405"/>
    </source>
</evidence>
<dbReference type="GO" id="GO:0015074">
    <property type="term" value="P:DNA integration"/>
    <property type="evidence" value="ECO:0007669"/>
    <property type="project" value="InterPro"/>
</dbReference>
<dbReference type="GO" id="GO:0005634">
    <property type="term" value="C:nucleus"/>
    <property type="evidence" value="ECO:0007669"/>
    <property type="project" value="UniProtKB-ARBA"/>
</dbReference>
<evidence type="ECO:0000313" key="2">
    <source>
        <dbReference type="EMBL" id="CAG8786645.1"/>
    </source>
</evidence>
<dbReference type="Proteomes" id="UP000789405">
    <property type="component" value="Unassembled WGS sequence"/>
</dbReference>
<accession>A0A9N9JLS1</accession>
<dbReference type="PROSITE" id="PS50994">
    <property type="entry name" value="INTEGRASE"/>
    <property type="match status" value="1"/>
</dbReference>
<sequence length="53" mass="5728">AILFKSKEADVIGKALISLFAQWGAPLILQSDNGKEFTANIVKHICEALGIMI</sequence>
<dbReference type="InterPro" id="IPR001584">
    <property type="entry name" value="Integrase_cat-core"/>
</dbReference>
<dbReference type="AlphaFoldDB" id="A0A9N9JLS1"/>
<dbReference type="GO" id="GO:0003676">
    <property type="term" value="F:nucleic acid binding"/>
    <property type="evidence" value="ECO:0007669"/>
    <property type="project" value="InterPro"/>
</dbReference>
<protein>
    <submittedName>
        <fullName evidence="2">8645_t:CDS:1</fullName>
    </submittedName>
</protein>
<evidence type="ECO:0000259" key="1">
    <source>
        <dbReference type="PROSITE" id="PS50994"/>
    </source>
</evidence>
<feature type="domain" description="Integrase catalytic" evidence="1">
    <location>
        <begin position="1"/>
        <end position="53"/>
    </location>
</feature>
<keyword evidence="3" id="KW-1185">Reference proteome</keyword>
<dbReference type="Gene3D" id="3.30.420.10">
    <property type="entry name" value="Ribonuclease H-like superfamily/Ribonuclease H"/>
    <property type="match status" value="1"/>
</dbReference>
<proteinExistence type="predicted"/>
<organism evidence="2 3">
    <name type="scientific">Dentiscutata erythropus</name>
    <dbReference type="NCBI Taxonomy" id="1348616"/>
    <lineage>
        <taxon>Eukaryota</taxon>
        <taxon>Fungi</taxon>
        <taxon>Fungi incertae sedis</taxon>
        <taxon>Mucoromycota</taxon>
        <taxon>Glomeromycotina</taxon>
        <taxon>Glomeromycetes</taxon>
        <taxon>Diversisporales</taxon>
        <taxon>Gigasporaceae</taxon>
        <taxon>Dentiscutata</taxon>
    </lineage>
</organism>
<gene>
    <name evidence="2" type="ORF">DERYTH_LOCUS20547</name>
</gene>
<dbReference type="InterPro" id="IPR036397">
    <property type="entry name" value="RNaseH_sf"/>
</dbReference>
<dbReference type="EMBL" id="CAJVPY010024405">
    <property type="protein sequence ID" value="CAG8786645.1"/>
    <property type="molecule type" value="Genomic_DNA"/>
</dbReference>
<comment type="caution">
    <text evidence="2">The sequence shown here is derived from an EMBL/GenBank/DDBJ whole genome shotgun (WGS) entry which is preliminary data.</text>
</comment>
<feature type="non-terminal residue" evidence="2">
    <location>
        <position position="1"/>
    </location>
</feature>
<dbReference type="InterPro" id="IPR012337">
    <property type="entry name" value="RNaseH-like_sf"/>
</dbReference>